<evidence type="ECO:0000313" key="21">
    <source>
        <dbReference type="EMBL" id="AHW65388.1"/>
    </source>
</evidence>
<organism evidence="21 22">
    <name type="scientific">Corynebacterium glyciniphilum AJ 3170</name>
    <dbReference type="NCBI Taxonomy" id="1404245"/>
    <lineage>
        <taxon>Bacteria</taxon>
        <taxon>Bacillati</taxon>
        <taxon>Actinomycetota</taxon>
        <taxon>Actinomycetes</taxon>
        <taxon>Mycobacteriales</taxon>
        <taxon>Corynebacteriaceae</taxon>
        <taxon>Corynebacterium</taxon>
    </lineage>
</organism>
<dbReference type="SUPFAM" id="SSF52540">
    <property type="entry name" value="P-loop containing nucleoside triphosphate hydrolases"/>
    <property type="match status" value="1"/>
</dbReference>
<comment type="similarity">
    <text evidence="3">Belongs to the CpsD/CapB family.</text>
</comment>
<evidence type="ECO:0000256" key="8">
    <source>
        <dbReference type="ARBA" id="ARBA00022679"/>
    </source>
</evidence>
<dbReference type="Proteomes" id="UP000023703">
    <property type="component" value="Chromosome"/>
</dbReference>
<proteinExistence type="inferred from homology"/>
<evidence type="ECO:0000259" key="20">
    <source>
        <dbReference type="Pfam" id="PF13614"/>
    </source>
</evidence>
<dbReference type="Pfam" id="PF02706">
    <property type="entry name" value="Wzz"/>
    <property type="match status" value="1"/>
</dbReference>
<evidence type="ECO:0000256" key="11">
    <source>
        <dbReference type="ARBA" id="ARBA00022777"/>
    </source>
</evidence>
<keyword evidence="14 18" id="KW-0472">Membrane</keyword>
<accession>X5DQ91</accession>
<comment type="similarity">
    <text evidence="4">Belongs to the etk/wzc family.</text>
</comment>
<evidence type="ECO:0000256" key="14">
    <source>
        <dbReference type="ARBA" id="ARBA00023136"/>
    </source>
</evidence>
<dbReference type="GO" id="GO:0004715">
    <property type="term" value="F:non-membrane spanning protein tyrosine kinase activity"/>
    <property type="evidence" value="ECO:0007669"/>
    <property type="project" value="UniProtKB-EC"/>
</dbReference>
<feature type="compositionally biased region" description="Basic and acidic residues" evidence="17">
    <location>
        <begin position="501"/>
        <end position="511"/>
    </location>
</feature>
<evidence type="ECO:0000256" key="4">
    <source>
        <dbReference type="ARBA" id="ARBA00008883"/>
    </source>
</evidence>
<dbReference type="GO" id="GO:0042802">
    <property type="term" value="F:identical protein binding"/>
    <property type="evidence" value="ECO:0007669"/>
    <property type="project" value="UniProtKB-ARBA"/>
</dbReference>
<evidence type="ECO:0000256" key="6">
    <source>
        <dbReference type="ARBA" id="ARBA00022475"/>
    </source>
</evidence>
<dbReference type="InterPro" id="IPR027417">
    <property type="entry name" value="P-loop_NTPase"/>
</dbReference>
<evidence type="ECO:0000256" key="2">
    <source>
        <dbReference type="ARBA" id="ARBA00006683"/>
    </source>
</evidence>
<keyword evidence="13 18" id="KW-1133">Transmembrane helix</keyword>
<keyword evidence="15" id="KW-0829">Tyrosine-protein kinase</keyword>
<feature type="transmembrane region" description="Helical" evidence="18">
    <location>
        <begin position="189"/>
        <end position="209"/>
    </location>
</feature>
<dbReference type="InterPro" id="IPR025669">
    <property type="entry name" value="AAA_dom"/>
</dbReference>
<feature type="domain" description="AAA" evidence="20">
    <location>
        <begin position="278"/>
        <end position="438"/>
    </location>
</feature>
<dbReference type="PANTHER" id="PTHR32309:SF13">
    <property type="entry name" value="FERRIC ENTEROBACTIN TRANSPORT PROTEIN FEPE"/>
    <property type="match status" value="1"/>
</dbReference>
<evidence type="ECO:0000256" key="3">
    <source>
        <dbReference type="ARBA" id="ARBA00007316"/>
    </source>
</evidence>
<dbReference type="HOGENOM" id="CLU_009912_4_1_11"/>
<keyword evidence="12" id="KW-0067">ATP-binding</keyword>
<dbReference type="KEGG" id="cgy:CGLY_14760"/>
<evidence type="ECO:0000256" key="5">
    <source>
        <dbReference type="ARBA" id="ARBA00011903"/>
    </source>
</evidence>
<evidence type="ECO:0000256" key="10">
    <source>
        <dbReference type="ARBA" id="ARBA00022741"/>
    </source>
</evidence>
<gene>
    <name evidence="21" type="ORF">CGLY_14760</name>
</gene>
<keyword evidence="6" id="KW-1003">Cell membrane</keyword>
<dbReference type="eggNOG" id="COG0489">
    <property type="taxonomic scope" value="Bacteria"/>
</dbReference>
<feature type="domain" description="Polysaccharide chain length determinant N-terminal" evidence="19">
    <location>
        <begin position="15"/>
        <end position="99"/>
    </location>
</feature>
<dbReference type="PANTHER" id="PTHR32309">
    <property type="entry name" value="TYROSINE-PROTEIN KINASE"/>
    <property type="match status" value="1"/>
</dbReference>
<keyword evidence="10" id="KW-0547">Nucleotide-binding</keyword>
<comment type="subcellular location">
    <subcellularLocation>
        <location evidence="1">Cell inner membrane</location>
        <topology evidence="1">Multi-pass membrane protein</topology>
    </subcellularLocation>
</comment>
<evidence type="ECO:0000256" key="18">
    <source>
        <dbReference type="SAM" id="Phobius"/>
    </source>
</evidence>
<keyword evidence="9 18" id="KW-0812">Transmembrane</keyword>
<keyword evidence="8" id="KW-0808">Transferase</keyword>
<dbReference type="EC" id="2.7.10.2" evidence="5"/>
<evidence type="ECO:0000256" key="13">
    <source>
        <dbReference type="ARBA" id="ARBA00022989"/>
    </source>
</evidence>
<dbReference type="InterPro" id="IPR005702">
    <property type="entry name" value="Wzc-like_C"/>
</dbReference>
<dbReference type="GO" id="GO:0005886">
    <property type="term" value="C:plasma membrane"/>
    <property type="evidence" value="ECO:0007669"/>
    <property type="project" value="UniProtKB-SubCell"/>
</dbReference>
<dbReference type="Pfam" id="PF13614">
    <property type="entry name" value="AAA_31"/>
    <property type="match status" value="1"/>
</dbReference>
<keyword evidence="22" id="KW-1185">Reference proteome</keyword>
<feature type="transmembrane region" description="Helical" evidence="18">
    <location>
        <begin position="24"/>
        <end position="45"/>
    </location>
</feature>
<evidence type="ECO:0000259" key="19">
    <source>
        <dbReference type="Pfam" id="PF02706"/>
    </source>
</evidence>
<dbReference type="GO" id="GO:0005524">
    <property type="term" value="F:ATP binding"/>
    <property type="evidence" value="ECO:0007669"/>
    <property type="project" value="UniProtKB-KW"/>
</dbReference>
<dbReference type="eggNOG" id="COG3944">
    <property type="taxonomic scope" value="Bacteria"/>
</dbReference>
<dbReference type="NCBIfam" id="TIGR01007">
    <property type="entry name" value="eps_fam"/>
    <property type="match status" value="1"/>
</dbReference>
<evidence type="ECO:0000256" key="15">
    <source>
        <dbReference type="ARBA" id="ARBA00023137"/>
    </source>
</evidence>
<keyword evidence="7" id="KW-0997">Cell inner membrane</keyword>
<evidence type="ECO:0000256" key="7">
    <source>
        <dbReference type="ARBA" id="ARBA00022519"/>
    </source>
</evidence>
<evidence type="ECO:0000256" key="12">
    <source>
        <dbReference type="ARBA" id="ARBA00022840"/>
    </source>
</evidence>
<dbReference type="CDD" id="cd05387">
    <property type="entry name" value="BY-kinase"/>
    <property type="match status" value="1"/>
</dbReference>
<dbReference type="FunFam" id="3.40.50.300:FF:000527">
    <property type="entry name" value="Tyrosine-protein kinase etk"/>
    <property type="match status" value="1"/>
</dbReference>
<name>X5DQ91_9CORY</name>
<protein>
    <recommendedName>
        <fullName evidence="5">non-specific protein-tyrosine kinase</fullName>
        <ecNumber evidence="5">2.7.10.2</ecNumber>
    </recommendedName>
</protein>
<evidence type="ECO:0000256" key="1">
    <source>
        <dbReference type="ARBA" id="ARBA00004429"/>
    </source>
</evidence>
<sequence length="511" mass="52567">MTTPSSPSEQNHLATYLGYLRTSFWMLIVGAVIGGLLGWGASALMTKQYTATSQLYVGAANTGNSTDAYRGTLLSQSQVGTYAEIATSRALGERVARDLGLDQSPAEVASMLTAGANRDTVILNINAVAEDAEEARDLANSAAAQLTAMVAELNTTTAPDGPSSAPQLAPLNDALTPDAPSSPKILQNVGIGAGAGLILGLVAAVVRGMTDNRIRDRRQIADIVGAPAIGTISTSDNLSGSAGSHVLDFAAAPVIAAEQFRELRTNLRFLDVDNPPTVIAVTSGMPGEGKSTLATNLALALADDGERVCLVDADLRRPRVADYLGGDLQSEVGLSTVLSGAAHVDDIVQESGRDGLTVVTSGPQPPNPAELLGSQRFRDVLTDLDARYDYVIVDASPVIPVTDAALVSSAADGLILAVSHGDTTVDQLTQTTSNLTQVGAHVLGTVFTMTPKSEGKGYYRNGYGYGYGNTAAAVQRSAQAAKTSGSSVDASATGAAAQHAVDARETVGADR</sequence>
<dbReference type="STRING" id="1404245.CGLY_14760"/>
<dbReference type="Gene3D" id="3.40.50.300">
    <property type="entry name" value="P-loop containing nucleotide triphosphate hydrolases"/>
    <property type="match status" value="1"/>
</dbReference>
<evidence type="ECO:0000313" key="22">
    <source>
        <dbReference type="Proteomes" id="UP000023703"/>
    </source>
</evidence>
<dbReference type="InterPro" id="IPR003856">
    <property type="entry name" value="LPS_length_determ_N"/>
</dbReference>
<comment type="similarity">
    <text evidence="2">Belongs to the CpsC/CapA family.</text>
</comment>
<evidence type="ECO:0000256" key="17">
    <source>
        <dbReference type="SAM" id="MobiDB-lite"/>
    </source>
</evidence>
<dbReference type="InterPro" id="IPR050445">
    <property type="entry name" value="Bact_polysacc_biosynth/exp"/>
</dbReference>
<feature type="region of interest" description="Disordered" evidence="17">
    <location>
        <begin position="483"/>
        <end position="511"/>
    </location>
</feature>
<comment type="catalytic activity">
    <reaction evidence="16">
        <text>L-tyrosyl-[protein] + ATP = O-phospho-L-tyrosyl-[protein] + ADP + H(+)</text>
        <dbReference type="Rhea" id="RHEA:10596"/>
        <dbReference type="Rhea" id="RHEA-COMP:10136"/>
        <dbReference type="Rhea" id="RHEA-COMP:20101"/>
        <dbReference type="ChEBI" id="CHEBI:15378"/>
        <dbReference type="ChEBI" id="CHEBI:30616"/>
        <dbReference type="ChEBI" id="CHEBI:46858"/>
        <dbReference type="ChEBI" id="CHEBI:61978"/>
        <dbReference type="ChEBI" id="CHEBI:456216"/>
        <dbReference type="EC" id="2.7.10.2"/>
    </reaction>
</comment>
<keyword evidence="11" id="KW-0418">Kinase</keyword>
<evidence type="ECO:0000256" key="9">
    <source>
        <dbReference type="ARBA" id="ARBA00022692"/>
    </source>
</evidence>
<reference evidence="21 22" key="1">
    <citation type="journal article" date="2015" name="Int. J. Syst. Evol. Microbiol.">
        <title>Revisiting Corynebacterium glyciniphilum (ex Kubota et al., 1972) sp. nov., nom. rev., isolated from putrefied banana.</title>
        <authorList>
            <person name="Al-Dilaimi A."/>
            <person name="Bednarz H."/>
            <person name="Lomker A."/>
            <person name="Niehaus K."/>
            <person name="Kalinowski J."/>
            <person name="Ruckert C."/>
        </authorList>
    </citation>
    <scope>NUCLEOTIDE SEQUENCE [LARGE SCALE GENOMIC DNA]</scope>
    <source>
        <strain evidence="21">AJ 3170</strain>
    </source>
</reference>
<dbReference type="AlphaFoldDB" id="X5DQ91"/>
<dbReference type="EMBL" id="CP006842">
    <property type="protein sequence ID" value="AHW65388.1"/>
    <property type="molecule type" value="Genomic_DNA"/>
</dbReference>
<evidence type="ECO:0000256" key="16">
    <source>
        <dbReference type="ARBA" id="ARBA00051245"/>
    </source>
</evidence>